<evidence type="ECO:0000313" key="1">
    <source>
        <dbReference type="EMBL" id="MDX8044380.1"/>
    </source>
</evidence>
<sequence length="251" mass="29039">MKKYDLMEISKLSNIELVLSLFMYVLPLVLFLQTNLLLTQVIIGLFILLNLIFIINRYVKSRVDVVLPKLYLGFLLSTLIYLVATLIGSLYPDDMIGGIALLIAVYSILFAGGIFLFYVGNSIFIFLLKRLFPKHQTRIRKEPLPSLKKLSGYIDLHTQKVYLALMLLDTILYVVFIGFCTVIVFKYVNLGENAIIVFMSDWAKQHENLFAIFNAVAILSILLAVYFKTFFVRRRIELVAYRRLKKRFKDV</sequence>
<keyword evidence="2" id="KW-1185">Reference proteome</keyword>
<comment type="caution">
    <text evidence="1">The sequence shown here is derived from an EMBL/GenBank/DDBJ whole genome shotgun (WGS) entry which is preliminary data.</text>
</comment>
<protein>
    <submittedName>
        <fullName evidence="1">Uncharacterized protein</fullName>
    </submittedName>
</protein>
<accession>A0ACC6M0B4</accession>
<gene>
    <name evidence="1" type="ORF">SH601_00135</name>
</gene>
<dbReference type="Proteomes" id="UP001277972">
    <property type="component" value="Unassembled WGS sequence"/>
</dbReference>
<dbReference type="EMBL" id="JAWZSR010000001">
    <property type="protein sequence ID" value="MDX8044380.1"/>
    <property type="molecule type" value="Genomic_DNA"/>
</dbReference>
<evidence type="ECO:0000313" key="2">
    <source>
        <dbReference type="Proteomes" id="UP001277972"/>
    </source>
</evidence>
<organism evidence="1 2">
    <name type="scientific">Gracilibacillus pellucidus</name>
    <dbReference type="NCBI Taxonomy" id="3095368"/>
    <lineage>
        <taxon>Bacteria</taxon>
        <taxon>Bacillati</taxon>
        <taxon>Bacillota</taxon>
        <taxon>Bacilli</taxon>
        <taxon>Bacillales</taxon>
        <taxon>Bacillaceae</taxon>
        <taxon>Gracilibacillus</taxon>
    </lineage>
</organism>
<name>A0ACC6M0B4_9BACI</name>
<reference evidence="1" key="1">
    <citation type="submission" date="2023-11" db="EMBL/GenBank/DDBJ databases">
        <title>Gracilibacillus pellucida a moderately halophilic bacterium isolated from saline soil in Xinjiang province.</title>
        <authorList>
            <person name="Zhang Z."/>
            <person name="Tan F."/>
            <person name="Wang Y."/>
            <person name="Xia M."/>
        </authorList>
    </citation>
    <scope>NUCLEOTIDE SEQUENCE</scope>
    <source>
        <strain evidence="1">S3-1-1</strain>
    </source>
</reference>
<proteinExistence type="predicted"/>